<dbReference type="PANTHER" id="PTHR12992">
    <property type="entry name" value="NUDIX HYDROLASE"/>
    <property type="match status" value="1"/>
</dbReference>
<keyword evidence="3" id="KW-0479">Metal-binding</keyword>
<dbReference type="PROSITE" id="PS51462">
    <property type="entry name" value="NUDIX"/>
    <property type="match status" value="1"/>
</dbReference>
<keyword evidence="9" id="KW-1185">Reference proteome</keyword>
<dbReference type="SUPFAM" id="SSF55811">
    <property type="entry name" value="Nudix"/>
    <property type="match status" value="1"/>
</dbReference>
<sequence>MNDIHGRLIAMHRRGHTRAITDLRDEADFMPDRPARAAAVLIAVTQRQDEPGILLIERPSAMRTHPGQVAFPGGAIDSGETPVQAALREAQEEIALPISQVHVIGETDRYRTGSGFAITPVLATVPPDLALRSNPAEVDEWFEVPLSFVFDPANHVSRSAMHQGRARQFIEIHWQGHRIWGVTAAIIQNLSKRLGWDEQPR</sequence>
<evidence type="ECO:0000256" key="5">
    <source>
        <dbReference type="ARBA" id="ARBA00022842"/>
    </source>
</evidence>
<feature type="domain" description="Nudix hydrolase" evidence="7">
    <location>
        <begin position="35"/>
        <end position="166"/>
    </location>
</feature>
<gene>
    <name evidence="8" type="ORF">RM533_02270</name>
</gene>
<dbReference type="Pfam" id="PF00293">
    <property type="entry name" value="NUDIX"/>
    <property type="match status" value="1"/>
</dbReference>
<reference evidence="8 9" key="1">
    <citation type="submission" date="2023-09" db="EMBL/GenBank/DDBJ databases">
        <authorList>
            <person name="Rey-Velasco X."/>
        </authorList>
    </citation>
    <scope>NUCLEOTIDE SEQUENCE [LARGE SCALE GENOMIC DNA]</scope>
    <source>
        <strain evidence="8 9">F390</strain>
    </source>
</reference>
<dbReference type="InterPro" id="IPR045121">
    <property type="entry name" value="CoAse"/>
</dbReference>
<evidence type="ECO:0000259" key="7">
    <source>
        <dbReference type="PROSITE" id="PS51462"/>
    </source>
</evidence>
<dbReference type="CDD" id="cd03426">
    <property type="entry name" value="NUDIX_CoAse_Nudt7"/>
    <property type="match status" value="1"/>
</dbReference>
<evidence type="ECO:0000256" key="6">
    <source>
        <dbReference type="ARBA" id="ARBA00023211"/>
    </source>
</evidence>
<comment type="cofactor">
    <cofactor evidence="2">
        <name>Mg(2+)</name>
        <dbReference type="ChEBI" id="CHEBI:18420"/>
    </cofactor>
</comment>
<keyword evidence="5" id="KW-0460">Magnesium</keyword>
<evidence type="ECO:0000256" key="1">
    <source>
        <dbReference type="ARBA" id="ARBA00001936"/>
    </source>
</evidence>
<name>A0ABU2ZEH9_9SPHN</name>
<accession>A0ABU2ZEH9</accession>
<dbReference type="InterPro" id="IPR015797">
    <property type="entry name" value="NUDIX_hydrolase-like_dom_sf"/>
</dbReference>
<evidence type="ECO:0000313" key="8">
    <source>
        <dbReference type="EMBL" id="MDT0575006.1"/>
    </source>
</evidence>
<evidence type="ECO:0000256" key="2">
    <source>
        <dbReference type="ARBA" id="ARBA00001946"/>
    </source>
</evidence>
<keyword evidence="4" id="KW-0378">Hydrolase</keyword>
<dbReference type="EMBL" id="JAVRHS010000001">
    <property type="protein sequence ID" value="MDT0575006.1"/>
    <property type="molecule type" value="Genomic_DNA"/>
</dbReference>
<dbReference type="RefSeq" id="WP_311339557.1">
    <property type="nucleotide sequence ID" value="NZ_JAVRHS010000001.1"/>
</dbReference>
<dbReference type="Proteomes" id="UP001259803">
    <property type="component" value="Unassembled WGS sequence"/>
</dbReference>
<comment type="caution">
    <text evidence="8">The sequence shown here is derived from an EMBL/GenBank/DDBJ whole genome shotgun (WGS) entry which is preliminary data.</text>
</comment>
<dbReference type="Gene3D" id="3.90.79.10">
    <property type="entry name" value="Nucleoside Triphosphate Pyrophosphohydrolase"/>
    <property type="match status" value="1"/>
</dbReference>
<dbReference type="PANTHER" id="PTHR12992:SF11">
    <property type="entry name" value="MITOCHONDRIAL COENZYME A DIPHOSPHATASE NUDT8"/>
    <property type="match status" value="1"/>
</dbReference>
<proteinExistence type="predicted"/>
<dbReference type="NCBIfam" id="NF007980">
    <property type="entry name" value="PRK10707.1"/>
    <property type="match status" value="1"/>
</dbReference>
<dbReference type="InterPro" id="IPR000086">
    <property type="entry name" value="NUDIX_hydrolase_dom"/>
</dbReference>
<organism evidence="8 9">
    <name type="scientific">Croceicoccus esteveae</name>
    <dbReference type="NCBI Taxonomy" id="3075597"/>
    <lineage>
        <taxon>Bacteria</taxon>
        <taxon>Pseudomonadati</taxon>
        <taxon>Pseudomonadota</taxon>
        <taxon>Alphaproteobacteria</taxon>
        <taxon>Sphingomonadales</taxon>
        <taxon>Erythrobacteraceae</taxon>
        <taxon>Croceicoccus</taxon>
    </lineage>
</organism>
<evidence type="ECO:0000313" key="9">
    <source>
        <dbReference type="Proteomes" id="UP001259803"/>
    </source>
</evidence>
<protein>
    <submittedName>
        <fullName evidence="8">CoA pyrophosphatase</fullName>
    </submittedName>
</protein>
<evidence type="ECO:0000256" key="3">
    <source>
        <dbReference type="ARBA" id="ARBA00022723"/>
    </source>
</evidence>
<evidence type="ECO:0000256" key="4">
    <source>
        <dbReference type="ARBA" id="ARBA00022801"/>
    </source>
</evidence>
<comment type="cofactor">
    <cofactor evidence="1">
        <name>Mn(2+)</name>
        <dbReference type="ChEBI" id="CHEBI:29035"/>
    </cofactor>
</comment>
<keyword evidence="6" id="KW-0464">Manganese</keyword>